<protein>
    <submittedName>
        <fullName evidence="2">Uncharacterized protein</fullName>
    </submittedName>
</protein>
<comment type="caution">
    <text evidence="2">The sequence shown here is derived from an EMBL/GenBank/DDBJ whole genome shotgun (WGS) entry which is preliminary data.</text>
</comment>
<reference evidence="2" key="1">
    <citation type="submission" date="2023-03" db="EMBL/GenBank/DDBJ databases">
        <title>Massive genome expansion in bonnet fungi (Mycena s.s.) driven by repeated elements and novel gene families across ecological guilds.</title>
        <authorList>
            <consortium name="Lawrence Berkeley National Laboratory"/>
            <person name="Harder C.B."/>
            <person name="Miyauchi S."/>
            <person name="Viragh M."/>
            <person name="Kuo A."/>
            <person name="Thoen E."/>
            <person name="Andreopoulos B."/>
            <person name="Lu D."/>
            <person name="Skrede I."/>
            <person name="Drula E."/>
            <person name="Henrissat B."/>
            <person name="Morin E."/>
            <person name="Kohler A."/>
            <person name="Barry K."/>
            <person name="LaButti K."/>
            <person name="Morin E."/>
            <person name="Salamov A."/>
            <person name="Lipzen A."/>
            <person name="Mereny Z."/>
            <person name="Hegedus B."/>
            <person name="Baldrian P."/>
            <person name="Stursova M."/>
            <person name="Weitz H."/>
            <person name="Taylor A."/>
            <person name="Grigoriev I.V."/>
            <person name="Nagy L.G."/>
            <person name="Martin F."/>
            <person name="Kauserud H."/>
        </authorList>
    </citation>
    <scope>NUCLEOTIDE SEQUENCE</scope>
    <source>
        <strain evidence="2">9144</strain>
    </source>
</reference>
<feature type="region of interest" description="Disordered" evidence="1">
    <location>
        <begin position="1"/>
        <end position="66"/>
    </location>
</feature>
<name>A0AAD6YQY7_9AGAR</name>
<accession>A0AAD6YQY7</accession>
<proteinExistence type="predicted"/>
<dbReference type="AlphaFoldDB" id="A0AAD6YQY7"/>
<gene>
    <name evidence="2" type="ORF">GGX14DRAFT_385611</name>
</gene>
<evidence type="ECO:0000256" key="1">
    <source>
        <dbReference type="SAM" id="MobiDB-lite"/>
    </source>
</evidence>
<dbReference type="Proteomes" id="UP001219525">
    <property type="component" value="Unassembled WGS sequence"/>
</dbReference>
<sequence>MRLASAITADSPRAPLTQRSSSPDCAFDRAAATDPAGPNVEGPDNSSARTRSTGHRRARNPERSKRDTIRNAAIVAVLTQFELLGSTRTKPQWACLKTPTRKNSAKVEKLGRRDDLQQPIYLDNTLFCSLRTPALLLVYGFIQIVRTLFKNKPRRFDVRVQQGLKKVIIGSIIPAKVVQVARSGVEIVILATGFERNAGIMEGQKRERANFALDFCNPLDEEVYLAEVVPPVFNTKAIPWYKVLPVARKGGDVNVGAVKVKAWILCGTLGGKWYGFEAYVDV</sequence>
<dbReference type="EMBL" id="JARJCW010000003">
    <property type="protein sequence ID" value="KAJ7226821.1"/>
    <property type="molecule type" value="Genomic_DNA"/>
</dbReference>
<evidence type="ECO:0000313" key="3">
    <source>
        <dbReference type="Proteomes" id="UP001219525"/>
    </source>
</evidence>
<keyword evidence="3" id="KW-1185">Reference proteome</keyword>
<organism evidence="2 3">
    <name type="scientific">Mycena pura</name>
    <dbReference type="NCBI Taxonomy" id="153505"/>
    <lineage>
        <taxon>Eukaryota</taxon>
        <taxon>Fungi</taxon>
        <taxon>Dikarya</taxon>
        <taxon>Basidiomycota</taxon>
        <taxon>Agaricomycotina</taxon>
        <taxon>Agaricomycetes</taxon>
        <taxon>Agaricomycetidae</taxon>
        <taxon>Agaricales</taxon>
        <taxon>Marasmiineae</taxon>
        <taxon>Mycenaceae</taxon>
        <taxon>Mycena</taxon>
    </lineage>
</organism>
<evidence type="ECO:0000313" key="2">
    <source>
        <dbReference type="EMBL" id="KAJ7226821.1"/>
    </source>
</evidence>